<proteinExistence type="inferred from homology"/>
<keyword evidence="4" id="KW-1185">Reference proteome</keyword>
<dbReference type="PROSITE" id="PS00455">
    <property type="entry name" value="AMP_BINDING"/>
    <property type="match status" value="1"/>
</dbReference>
<dbReference type="PANTHER" id="PTHR43201:SF8">
    <property type="entry name" value="ACYL-COA SYNTHETASE FAMILY MEMBER 3"/>
    <property type="match status" value="1"/>
</dbReference>
<name>A0A6L7G583_9RHOB</name>
<evidence type="ECO:0000313" key="3">
    <source>
        <dbReference type="EMBL" id="MXN18658.1"/>
    </source>
</evidence>
<reference evidence="3 4" key="1">
    <citation type="submission" date="2019-12" db="EMBL/GenBank/DDBJ databases">
        <authorList>
            <person name="Li M."/>
        </authorList>
    </citation>
    <scope>NUCLEOTIDE SEQUENCE [LARGE SCALE GENOMIC DNA]</scope>
    <source>
        <strain evidence="3 4">GBMRC 2024</strain>
    </source>
</reference>
<dbReference type="InterPro" id="IPR020845">
    <property type="entry name" value="AMP-binding_CS"/>
</dbReference>
<dbReference type="Pfam" id="PF00501">
    <property type="entry name" value="AMP-binding"/>
    <property type="match status" value="1"/>
</dbReference>
<dbReference type="SUPFAM" id="SSF56801">
    <property type="entry name" value="Acetyl-CoA synthetase-like"/>
    <property type="match status" value="1"/>
</dbReference>
<feature type="domain" description="AMP-dependent synthetase/ligase" evidence="2">
    <location>
        <begin position="62"/>
        <end position="447"/>
    </location>
</feature>
<organism evidence="3 4">
    <name type="scientific">Pseudooceanicola albus</name>
    <dbReference type="NCBI Taxonomy" id="2692189"/>
    <lineage>
        <taxon>Bacteria</taxon>
        <taxon>Pseudomonadati</taxon>
        <taxon>Pseudomonadota</taxon>
        <taxon>Alphaproteobacteria</taxon>
        <taxon>Rhodobacterales</taxon>
        <taxon>Paracoccaceae</taxon>
        <taxon>Pseudooceanicola</taxon>
    </lineage>
</organism>
<dbReference type="AlphaFoldDB" id="A0A6L7G583"/>
<evidence type="ECO:0000256" key="1">
    <source>
        <dbReference type="ARBA" id="ARBA00006432"/>
    </source>
</evidence>
<comment type="caution">
    <text evidence="3">The sequence shown here is derived from an EMBL/GenBank/DDBJ whole genome shotgun (WGS) entry which is preliminary data.</text>
</comment>
<dbReference type="InterPro" id="IPR000873">
    <property type="entry name" value="AMP-dep_synth/lig_dom"/>
</dbReference>
<protein>
    <submittedName>
        <fullName evidence="3">AMP-binding protein</fullName>
    </submittedName>
</protein>
<gene>
    <name evidence="3" type="ORF">GR170_12485</name>
</gene>
<dbReference type="Proteomes" id="UP000477911">
    <property type="component" value="Unassembled WGS sequence"/>
</dbReference>
<dbReference type="GO" id="GO:0006631">
    <property type="term" value="P:fatty acid metabolic process"/>
    <property type="evidence" value="ECO:0007669"/>
    <property type="project" value="TreeGrafter"/>
</dbReference>
<dbReference type="Pfam" id="PF23562">
    <property type="entry name" value="AMP-binding_C_3"/>
    <property type="match status" value="1"/>
</dbReference>
<dbReference type="Gene3D" id="3.40.50.12780">
    <property type="entry name" value="N-terminal domain of ligase-like"/>
    <property type="match status" value="1"/>
</dbReference>
<comment type="similarity">
    <text evidence="1">Belongs to the ATP-dependent AMP-binding enzyme family.</text>
</comment>
<dbReference type="InterPro" id="IPR042099">
    <property type="entry name" value="ANL_N_sf"/>
</dbReference>
<evidence type="ECO:0000313" key="4">
    <source>
        <dbReference type="Proteomes" id="UP000477911"/>
    </source>
</evidence>
<evidence type="ECO:0000259" key="2">
    <source>
        <dbReference type="Pfam" id="PF00501"/>
    </source>
</evidence>
<sequence>MTNIPPLMQDNIEERAAWARANTKTQWIAHDTLREDRPDGTIRLRARQPMGEVVPNTGTWLHRWAEEAPYRVAISERVTPGLDRGPWRNVTYGELLIQVRAVASALLERGLGQGDCIALMSGNGVDHLLLSLAAQYVGVPVVPLAEQYSLIEEAHGRLVYVLDKVSPKMAFVDDAGRYARALALPQLEGVECVAAQTGGAPRPVTAFSEMLETTEHPDLDKVHATVGPETLAKILFTSGSSSDPKGVLTTHGMMCANQTQMSAVMPYLSTHPPRVTDWLPWNHVFGGSHNVNMMLAHGGTLTIDHGKPTKRAFPVTLASRRERPGTLAFNVPVGFQMITEAAEEEEALRHTLFRDMDLIFYAGASLPQEVWLRLERFCIEARGGLPLMASSWGLTETAPACVMVHEPIGRSGIIGVPLPGVEVKLIPDDEMRCEIRVKGPNVTKGYYAAPEKTAEAFDEEGFFITGDAVRFVNPDDPSRGLIFDGRVSEDFKLSTGTWVQAGTLRMNVLDRLKGLVQDVVICGHDRGEIGVFLFPQASLSAEATEAEGALIEPHLAAKIEEALRALNATTSGSAKRVTRALMLSEAPSLADHEVTDKGSLNVRKILTRRAALLERLYDNEDPALIRV</sequence>
<dbReference type="PANTHER" id="PTHR43201">
    <property type="entry name" value="ACYL-COA SYNTHETASE"/>
    <property type="match status" value="1"/>
</dbReference>
<accession>A0A6L7G583</accession>
<dbReference type="EMBL" id="WUMU01000014">
    <property type="protein sequence ID" value="MXN18658.1"/>
    <property type="molecule type" value="Genomic_DNA"/>
</dbReference>
<dbReference type="GO" id="GO:0031956">
    <property type="term" value="F:medium-chain fatty acid-CoA ligase activity"/>
    <property type="evidence" value="ECO:0007669"/>
    <property type="project" value="TreeGrafter"/>
</dbReference>